<evidence type="ECO:0000313" key="2">
    <source>
        <dbReference type="EMBL" id="MPC39341.1"/>
    </source>
</evidence>
<reference evidence="2 3" key="1">
    <citation type="submission" date="2019-05" db="EMBL/GenBank/DDBJ databases">
        <title>Another draft genome of Portunus trituberculatus and its Hox gene families provides insights of decapod evolution.</title>
        <authorList>
            <person name="Jeong J.-H."/>
            <person name="Song I."/>
            <person name="Kim S."/>
            <person name="Choi T."/>
            <person name="Kim D."/>
            <person name="Ryu S."/>
            <person name="Kim W."/>
        </authorList>
    </citation>
    <scope>NUCLEOTIDE SEQUENCE [LARGE SCALE GENOMIC DNA]</scope>
    <source>
        <tissue evidence="2">Muscle</tissue>
    </source>
</reference>
<evidence type="ECO:0000256" key="1">
    <source>
        <dbReference type="SAM" id="MobiDB-lite"/>
    </source>
</evidence>
<proteinExistence type="predicted"/>
<accession>A0A5B7EX20</accession>
<dbReference type="AlphaFoldDB" id="A0A5B7EX20"/>
<dbReference type="Proteomes" id="UP000324222">
    <property type="component" value="Unassembled WGS sequence"/>
</dbReference>
<sequence>MTWTRFSGESKNRKVNEDGDSGQHASLPTAAAAGPSHYTDVNTTSAVPSPDDQLYRFIVLFSGFVKRRTGLL</sequence>
<keyword evidence="3" id="KW-1185">Reference proteome</keyword>
<comment type="caution">
    <text evidence="2">The sequence shown here is derived from an EMBL/GenBank/DDBJ whole genome shotgun (WGS) entry which is preliminary data.</text>
</comment>
<dbReference type="EMBL" id="VSRR010004333">
    <property type="protein sequence ID" value="MPC39341.1"/>
    <property type="molecule type" value="Genomic_DNA"/>
</dbReference>
<name>A0A5B7EX20_PORTR</name>
<evidence type="ECO:0000313" key="3">
    <source>
        <dbReference type="Proteomes" id="UP000324222"/>
    </source>
</evidence>
<feature type="region of interest" description="Disordered" evidence="1">
    <location>
        <begin position="1"/>
        <end position="49"/>
    </location>
</feature>
<feature type="compositionally biased region" description="Basic and acidic residues" evidence="1">
    <location>
        <begin position="8"/>
        <end position="17"/>
    </location>
</feature>
<organism evidence="2 3">
    <name type="scientific">Portunus trituberculatus</name>
    <name type="common">Swimming crab</name>
    <name type="synonym">Neptunus trituberculatus</name>
    <dbReference type="NCBI Taxonomy" id="210409"/>
    <lineage>
        <taxon>Eukaryota</taxon>
        <taxon>Metazoa</taxon>
        <taxon>Ecdysozoa</taxon>
        <taxon>Arthropoda</taxon>
        <taxon>Crustacea</taxon>
        <taxon>Multicrustacea</taxon>
        <taxon>Malacostraca</taxon>
        <taxon>Eumalacostraca</taxon>
        <taxon>Eucarida</taxon>
        <taxon>Decapoda</taxon>
        <taxon>Pleocyemata</taxon>
        <taxon>Brachyura</taxon>
        <taxon>Eubrachyura</taxon>
        <taxon>Portunoidea</taxon>
        <taxon>Portunidae</taxon>
        <taxon>Portuninae</taxon>
        <taxon>Portunus</taxon>
    </lineage>
</organism>
<protein>
    <submittedName>
        <fullName evidence="2">Uncharacterized protein</fullName>
    </submittedName>
</protein>
<gene>
    <name evidence="2" type="ORF">E2C01_032875</name>
</gene>